<keyword evidence="4" id="KW-1185">Reference proteome</keyword>
<evidence type="ECO:0000259" key="2">
    <source>
        <dbReference type="Pfam" id="PF16924"/>
    </source>
</evidence>
<dbReference type="AlphaFoldDB" id="A0A4Q0I8N6"/>
<evidence type="ECO:0000313" key="4">
    <source>
        <dbReference type="Proteomes" id="UP000289166"/>
    </source>
</evidence>
<proteinExistence type="predicted"/>
<dbReference type="GO" id="GO:0051287">
    <property type="term" value="F:NAD binding"/>
    <property type="evidence" value="ECO:0007669"/>
    <property type="project" value="InterPro"/>
</dbReference>
<reference evidence="4" key="1">
    <citation type="submission" date="2018-11" db="EMBL/GenBank/DDBJ databases">
        <title>Genome sequencing of a novel mesophilic and cellulolytic organism within the genus Hungateiclostridium.</title>
        <authorList>
            <person name="Rettenmaier R."/>
            <person name="Liebl W."/>
            <person name="Zverlov V."/>
        </authorList>
    </citation>
    <scope>NUCLEOTIDE SEQUENCE [LARGE SCALE GENOMIC DNA]</scope>
    <source>
        <strain evidence="4">N2K1</strain>
    </source>
</reference>
<accession>A0A4Q0I8N6</accession>
<dbReference type="Proteomes" id="UP000289166">
    <property type="component" value="Unassembled WGS sequence"/>
</dbReference>
<gene>
    <name evidence="3" type="primary">dpsA</name>
    <name evidence="3" type="ORF">EFD62_03545</name>
</gene>
<sequence>MKNKIFTIIGGDLRSVKLAELIASEGNKVNIYGFKNANFEIEIEESGSLERAIEEADVVVGPTPCSTDGETLNAPFHPQRVFIKDIFKMMKKSQLFIAGRISEKIAQLADVYNVYSIDLLEREEMAVLNAIPTAEGAIQIAMEEMPVTLHGSNALILGFGRIGKTLAKMLQGIGSNVYVEARKYSDLAWIESYGYKPIFISELEEYIERSNVIFNTIPSIVMDEDLLRKVNKDCILIDLASKPGGINFEKAKEMGIKTIWALSLPGKVAPVTAARFIRDTVSNIIDELGV</sequence>
<dbReference type="Pfam" id="PF16924">
    <property type="entry name" value="DpaA_N"/>
    <property type="match status" value="1"/>
</dbReference>
<dbReference type="EMBL" id="RLII01000002">
    <property type="protein sequence ID" value="RXE60305.1"/>
    <property type="molecule type" value="Genomic_DNA"/>
</dbReference>
<feature type="domain" description="Dipicolinate synthase subunit A N-terminal" evidence="2">
    <location>
        <begin position="6"/>
        <end position="119"/>
    </location>
</feature>
<dbReference type="InterPro" id="IPR036291">
    <property type="entry name" value="NAD(P)-bd_dom_sf"/>
</dbReference>
<name>A0A4Q0I8N6_9FIRM</name>
<protein>
    <submittedName>
        <fullName evidence="3">Dipicolinate synthase subunit DpsA</fullName>
    </submittedName>
</protein>
<dbReference type="InterPro" id="IPR006140">
    <property type="entry name" value="D-isomer_DH_NAD-bd"/>
</dbReference>
<feature type="domain" description="D-isomer specific 2-hydroxyacid dehydrogenase NAD-binding" evidence="1">
    <location>
        <begin position="143"/>
        <end position="240"/>
    </location>
</feature>
<dbReference type="InterPro" id="IPR031629">
    <property type="entry name" value="DpaA_N"/>
</dbReference>
<dbReference type="RefSeq" id="WP_069194040.1">
    <property type="nucleotide sequence ID" value="NZ_RLII01000002.1"/>
</dbReference>
<dbReference type="Pfam" id="PF02826">
    <property type="entry name" value="2-Hacid_dh_C"/>
    <property type="match status" value="1"/>
</dbReference>
<evidence type="ECO:0000313" key="3">
    <source>
        <dbReference type="EMBL" id="RXE60305.1"/>
    </source>
</evidence>
<dbReference type="NCBIfam" id="NF006162">
    <property type="entry name" value="PRK08306.1"/>
    <property type="match status" value="1"/>
</dbReference>
<dbReference type="OrthoDB" id="8840764at2"/>
<comment type="caution">
    <text evidence="3">The sequence shown here is derived from an EMBL/GenBank/DDBJ whole genome shotgun (WGS) entry which is preliminary data.</text>
</comment>
<evidence type="ECO:0000259" key="1">
    <source>
        <dbReference type="Pfam" id="PF02826"/>
    </source>
</evidence>
<dbReference type="Gene3D" id="3.40.50.720">
    <property type="entry name" value="NAD(P)-binding Rossmann-like Domain"/>
    <property type="match status" value="1"/>
</dbReference>
<organism evidence="3 4">
    <name type="scientific">Acetivibrio mesophilus</name>
    <dbReference type="NCBI Taxonomy" id="2487273"/>
    <lineage>
        <taxon>Bacteria</taxon>
        <taxon>Bacillati</taxon>
        <taxon>Bacillota</taxon>
        <taxon>Clostridia</taxon>
        <taxon>Eubacteriales</taxon>
        <taxon>Oscillospiraceae</taxon>
        <taxon>Acetivibrio</taxon>
    </lineage>
</organism>
<dbReference type="SUPFAM" id="SSF51735">
    <property type="entry name" value="NAD(P)-binding Rossmann-fold domains"/>
    <property type="match status" value="1"/>
</dbReference>